<proteinExistence type="predicted"/>
<sequence length="12" mass="1271">MPICAGSSQFQC</sequence>
<name>A0A2P2NIN0_RHIMU</name>
<organism evidence="1">
    <name type="scientific">Rhizophora mucronata</name>
    <name type="common">Asiatic mangrove</name>
    <dbReference type="NCBI Taxonomy" id="61149"/>
    <lineage>
        <taxon>Eukaryota</taxon>
        <taxon>Viridiplantae</taxon>
        <taxon>Streptophyta</taxon>
        <taxon>Embryophyta</taxon>
        <taxon>Tracheophyta</taxon>
        <taxon>Spermatophyta</taxon>
        <taxon>Magnoliopsida</taxon>
        <taxon>eudicotyledons</taxon>
        <taxon>Gunneridae</taxon>
        <taxon>Pentapetalae</taxon>
        <taxon>rosids</taxon>
        <taxon>fabids</taxon>
        <taxon>Malpighiales</taxon>
        <taxon>Rhizophoraceae</taxon>
        <taxon>Rhizophora</taxon>
    </lineage>
</organism>
<accession>A0A2P2NIN0</accession>
<dbReference type="GO" id="GO:0032259">
    <property type="term" value="P:methylation"/>
    <property type="evidence" value="ECO:0007669"/>
    <property type="project" value="UniProtKB-KW"/>
</dbReference>
<reference evidence="1" key="1">
    <citation type="submission" date="2018-02" db="EMBL/GenBank/DDBJ databases">
        <title>Rhizophora mucronata_Transcriptome.</title>
        <authorList>
            <person name="Meera S.P."/>
            <person name="Sreeshan A."/>
            <person name="Augustine A."/>
        </authorList>
    </citation>
    <scope>NUCLEOTIDE SEQUENCE</scope>
    <source>
        <tissue evidence="1">Leaf</tissue>
    </source>
</reference>
<dbReference type="GO" id="GO:0008168">
    <property type="term" value="F:methyltransferase activity"/>
    <property type="evidence" value="ECO:0007669"/>
    <property type="project" value="UniProtKB-KW"/>
</dbReference>
<evidence type="ECO:0000313" key="1">
    <source>
        <dbReference type="EMBL" id="MBX42342.1"/>
    </source>
</evidence>
<dbReference type="EMBL" id="GGEC01061858">
    <property type="protein sequence ID" value="MBX42342.1"/>
    <property type="molecule type" value="Transcribed_RNA"/>
</dbReference>
<keyword evidence="1" id="KW-0489">Methyltransferase</keyword>
<keyword evidence="1" id="KW-0808">Transferase</keyword>
<protein>
    <submittedName>
        <fullName evidence="1">Putative pectin methyltransferase QUA2</fullName>
    </submittedName>
</protein>